<dbReference type="STRING" id="1890364.A0A2P6NQ11"/>
<dbReference type="FunCoup" id="A0A2P6NQ11">
    <property type="interactions" value="55"/>
</dbReference>
<dbReference type="InterPro" id="IPR001715">
    <property type="entry name" value="CH_dom"/>
</dbReference>
<dbReference type="SMART" id="SM00033">
    <property type="entry name" value="CH"/>
    <property type="match status" value="1"/>
</dbReference>
<accession>A0A2P6NQ11</accession>
<evidence type="ECO:0000259" key="2">
    <source>
        <dbReference type="PROSITE" id="PS50003"/>
    </source>
</evidence>
<dbReference type="InterPro" id="IPR003096">
    <property type="entry name" value="SM22_calponin"/>
</dbReference>
<keyword evidence="5" id="KW-1185">Reference proteome</keyword>
<dbReference type="PANTHER" id="PTHR47385:SF14">
    <property type="entry name" value="TRANSGELIN"/>
    <property type="match status" value="1"/>
</dbReference>
<dbReference type="InterPro" id="IPR001849">
    <property type="entry name" value="PH_domain"/>
</dbReference>
<feature type="region of interest" description="Disordered" evidence="1">
    <location>
        <begin position="714"/>
        <end position="763"/>
    </location>
</feature>
<feature type="compositionally biased region" description="Polar residues" evidence="1">
    <location>
        <begin position="731"/>
        <end position="747"/>
    </location>
</feature>
<feature type="compositionally biased region" description="Basic and acidic residues" evidence="1">
    <location>
        <begin position="138"/>
        <end position="150"/>
    </location>
</feature>
<organism evidence="4 5">
    <name type="scientific">Planoprotostelium fungivorum</name>
    <dbReference type="NCBI Taxonomy" id="1890364"/>
    <lineage>
        <taxon>Eukaryota</taxon>
        <taxon>Amoebozoa</taxon>
        <taxon>Evosea</taxon>
        <taxon>Variosea</taxon>
        <taxon>Cavosteliida</taxon>
        <taxon>Cavosteliaceae</taxon>
        <taxon>Planoprotostelium</taxon>
    </lineage>
</organism>
<feature type="domain" description="PH" evidence="2">
    <location>
        <begin position="483"/>
        <end position="579"/>
    </location>
</feature>
<protein>
    <recommendedName>
        <fullName evidence="6">Calponin-homology (CH) domain-containing protein</fullName>
    </recommendedName>
</protein>
<dbReference type="GO" id="GO:0007015">
    <property type="term" value="P:actin filament organization"/>
    <property type="evidence" value="ECO:0007669"/>
    <property type="project" value="TreeGrafter"/>
</dbReference>
<dbReference type="AlphaFoldDB" id="A0A2P6NQ11"/>
<dbReference type="InterPro" id="IPR036872">
    <property type="entry name" value="CH_dom_sf"/>
</dbReference>
<sequence>MQPIPRKPSTVERRFTDKNLLKDLLEWAEKATGTKRSNGSFAEALKSGEILCKLANVVEPDVVKKMSTRQNNLGAAENIGQYLRACWILGLPAEFLFNIPDLTACKGLDKVARNLFELSRLAQSKITWSGPVLPHTAPHGEKKTKPDRPPRPGMPEIQIKNRLRDLELQFKQKDALPSDTLENIKIEMKNRRSTLRDIDMLRRAVANNKSLNVNASSTGVRMSLEDGNYVGLCELINSVFDKNEEEKTMEDFRNYTDILRHEVNRRYFSNQLYGHLKRVVMVQLPDTHFQGILLLMTTALEEMNMGGSNDFMLGRRFMWCASRLSHRDVNGSIEPLQKYLTGHSIFGLTSFWYDSFLDEFNKKYSRFFPGLDTAPDLQFVATLCGTYVMNMRDWAVPESIITDFVKEIITNNEIGMNEPQQLEEAISSVWRRNNNSSPLSHHRTTSKVRGSYRESKMFSEPKFMNRDEAARRIFIEKLIPLGPIVLAGNLLVKFGIAWKIRPVLIKKNFLIVLDALPIRATSRSRMSIPLFYARIAQSEKRSYSLVVGESIISQSDVFLSFSSETERARWQAAIAACTAKSSQCSEIVEDRNTAMVALLSTLPSQPPTPPPASKETITKSIPNSGTWSFFFDSMIGQVANSSSNFFQTISQNLPTSSSSGRSGRGQDRSDSIVRRHGSTEHQPSSSSGDFFITIINSLVQAEYTSTKFRLPARTDAKPLSQSSPGVGKQTLGETPSKSKFSLSSFGRRNTEVKEASTSLPDRQ</sequence>
<name>A0A2P6NQ11_9EUKA</name>
<proteinExistence type="predicted"/>
<reference evidence="4 5" key="1">
    <citation type="journal article" date="2018" name="Genome Biol. Evol.">
        <title>Multiple Roots of Fruiting Body Formation in Amoebozoa.</title>
        <authorList>
            <person name="Hillmann F."/>
            <person name="Forbes G."/>
            <person name="Novohradska S."/>
            <person name="Ferling I."/>
            <person name="Riege K."/>
            <person name="Groth M."/>
            <person name="Westermann M."/>
            <person name="Marz M."/>
            <person name="Spaller T."/>
            <person name="Winckler T."/>
            <person name="Schaap P."/>
            <person name="Glockner G."/>
        </authorList>
    </citation>
    <scope>NUCLEOTIDE SEQUENCE [LARGE SCALE GENOMIC DNA]</scope>
    <source>
        <strain evidence="4 5">Jena</strain>
    </source>
</reference>
<dbReference type="Pfam" id="PF00307">
    <property type="entry name" value="CH"/>
    <property type="match status" value="1"/>
</dbReference>
<evidence type="ECO:0000313" key="5">
    <source>
        <dbReference type="Proteomes" id="UP000241769"/>
    </source>
</evidence>
<dbReference type="GO" id="GO:0015629">
    <property type="term" value="C:actin cytoskeleton"/>
    <property type="evidence" value="ECO:0007669"/>
    <property type="project" value="TreeGrafter"/>
</dbReference>
<dbReference type="PANTHER" id="PTHR47385">
    <property type="entry name" value="CALPONIN"/>
    <property type="match status" value="1"/>
</dbReference>
<dbReference type="GO" id="GO:0051015">
    <property type="term" value="F:actin filament binding"/>
    <property type="evidence" value="ECO:0007669"/>
    <property type="project" value="TreeGrafter"/>
</dbReference>
<evidence type="ECO:0008006" key="6">
    <source>
        <dbReference type="Google" id="ProtNLM"/>
    </source>
</evidence>
<dbReference type="PROSITE" id="PS50003">
    <property type="entry name" value="PH_DOMAIN"/>
    <property type="match status" value="1"/>
</dbReference>
<feature type="region of interest" description="Disordered" evidence="1">
    <location>
        <begin position="651"/>
        <end position="686"/>
    </location>
</feature>
<feature type="domain" description="Calponin-homology (CH)" evidence="3">
    <location>
        <begin position="18"/>
        <end position="122"/>
    </location>
</feature>
<dbReference type="Proteomes" id="UP000241769">
    <property type="component" value="Unassembled WGS sequence"/>
</dbReference>
<evidence type="ECO:0000256" key="1">
    <source>
        <dbReference type="SAM" id="MobiDB-lite"/>
    </source>
</evidence>
<comment type="caution">
    <text evidence="4">The sequence shown here is derived from an EMBL/GenBank/DDBJ whole genome shotgun (WGS) entry which is preliminary data.</text>
</comment>
<evidence type="ECO:0000259" key="3">
    <source>
        <dbReference type="PROSITE" id="PS50021"/>
    </source>
</evidence>
<dbReference type="InParanoid" id="A0A2P6NQ11"/>
<dbReference type="SUPFAM" id="SSF47576">
    <property type="entry name" value="Calponin-homology domain, CH-domain"/>
    <property type="match status" value="1"/>
</dbReference>
<dbReference type="InterPro" id="IPR050606">
    <property type="entry name" value="Calponin-like"/>
</dbReference>
<dbReference type="EMBL" id="MDYQ01000036">
    <property type="protein sequence ID" value="PRP86050.1"/>
    <property type="molecule type" value="Genomic_DNA"/>
</dbReference>
<evidence type="ECO:0000313" key="4">
    <source>
        <dbReference type="EMBL" id="PRP86050.1"/>
    </source>
</evidence>
<dbReference type="PRINTS" id="PR00888">
    <property type="entry name" value="SM22CALPONIN"/>
</dbReference>
<feature type="region of interest" description="Disordered" evidence="1">
    <location>
        <begin position="130"/>
        <end position="156"/>
    </location>
</feature>
<dbReference type="OrthoDB" id="21595at2759"/>
<gene>
    <name evidence="4" type="ORF">PROFUN_05821</name>
</gene>
<feature type="compositionally biased region" description="Basic and acidic residues" evidence="1">
    <location>
        <begin position="664"/>
        <end position="679"/>
    </location>
</feature>
<dbReference type="PROSITE" id="PS50021">
    <property type="entry name" value="CH"/>
    <property type="match status" value="1"/>
</dbReference>
<dbReference type="Gene3D" id="1.10.418.10">
    <property type="entry name" value="Calponin-like domain"/>
    <property type="match status" value="1"/>
</dbReference>